<reference evidence="1 2" key="1">
    <citation type="submission" date="2015-04" db="EMBL/GenBank/DDBJ databases">
        <authorList>
            <person name="Syromyatnikov M.Y."/>
            <person name="Popov V.N."/>
        </authorList>
    </citation>
    <scope>NUCLEOTIDE SEQUENCE [LARGE SCALE GENOMIC DNA]</scope>
</reference>
<evidence type="ECO:0000313" key="1">
    <source>
        <dbReference type="EMBL" id="CRL08477.1"/>
    </source>
</evidence>
<dbReference type="EMBL" id="CVRI01000075">
    <property type="protein sequence ID" value="CRL08477.1"/>
    <property type="molecule type" value="Genomic_DNA"/>
</dbReference>
<sequence length="65" mass="8155">MHLVKHERSASVRKYLRIRIFSWQHAQHLVWLPHPSHNFLFIKKEKYFEKALNEAKHYHKKNKHR</sequence>
<keyword evidence="2" id="KW-1185">Reference proteome</keyword>
<dbReference type="AlphaFoldDB" id="A0A1J1J7R5"/>
<organism evidence="1 2">
    <name type="scientific">Clunio marinus</name>
    <dbReference type="NCBI Taxonomy" id="568069"/>
    <lineage>
        <taxon>Eukaryota</taxon>
        <taxon>Metazoa</taxon>
        <taxon>Ecdysozoa</taxon>
        <taxon>Arthropoda</taxon>
        <taxon>Hexapoda</taxon>
        <taxon>Insecta</taxon>
        <taxon>Pterygota</taxon>
        <taxon>Neoptera</taxon>
        <taxon>Endopterygota</taxon>
        <taxon>Diptera</taxon>
        <taxon>Nematocera</taxon>
        <taxon>Chironomoidea</taxon>
        <taxon>Chironomidae</taxon>
        <taxon>Clunio</taxon>
    </lineage>
</organism>
<protein>
    <submittedName>
        <fullName evidence="1">CLUMA_CG021565, isoform A</fullName>
    </submittedName>
</protein>
<accession>A0A1J1J7R5</accession>
<dbReference type="Proteomes" id="UP000183832">
    <property type="component" value="Unassembled WGS sequence"/>
</dbReference>
<evidence type="ECO:0000313" key="2">
    <source>
        <dbReference type="Proteomes" id="UP000183832"/>
    </source>
</evidence>
<name>A0A1J1J7R5_9DIPT</name>
<proteinExistence type="predicted"/>
<gene>
    <name evidence="1" type="ORF">CLUMA_CG021565</name>
</gene>